<feature type="transmembrane region" description="Helical" evidence="1">
    <location>
        <begin position="87"/>
        <end position="105"/>
    </location>
</feature>
<feature type="transmembrane region" description="Helical" evidence="1">
    <location>
        <begin position="167"/>
        <end position="187"/>
    </location>
</feature>
<protein>
    <recommendedName>
        <fullName evidence="4">Citrate transporter</fullName>
    </recommendedName>
</protein>
<reference evidence="2 3" key="1">
    <citation type="submission" date="2019-07" db="EMBL/GenBank/DDBJ databases">
        <title>Whole genome shotgun sequence of Reyranella soli NBRC 108950.</title>
        <authorList>
            <person name="Hosoyama A."/>
            <person name="Uohara A."/>
            <person name="Ohji S."/>
            <person name="Ichikawa N."/>
        </authorList>
    </citation>
    <scope>NUCLEOTIDE SEQUENCE [LARGE SCALE GENOMIC DNA]</scope>
    <source>
        <strain evidence="2 3">NBRC 108950</strain>
    </source>
</reference>
<keyword evidence="3" id="KW-1185">Reference proteome</keyword>
<gene>
    <name evidence="2" type="ORF">RSO01_24890</name>
</gene>
<evidence type="ECO:0000313" key="2">
    <source>
        <dbReference type="EMBL" id="GEP55323.1"/>
    </source>
</evidence>
<dbReference type="EMBL" id="BKAJ01000037">
    <property type="protein sequence ID" value="GEP55323.1"/>
    <property type="molecule type" value="Genomic_DNA"/>
</dbReference>
<dbReference type="InterPro" id="IPR045016">
    <property type="entry name" value="NhaD-like"/>
</dbReference>
<feature type="transmembrane region" description="Helical" evidence="1">
    <location>
        <begin position="111"/>
        <end position="136"/>
    </location>
</feature>
<feature type="transmembrane region" description="Helical" evidence="1">
    <location>
        <begin position="277"/>
        <end position="295"/>
    </location>
</feature>
<evidence type="ECO:0008006" key="4">
    <source>
        <dbReference type="Google" id="ProtNLM"/>
    </source>
</evidence>
<dbReference type="PANTHER" id="PTHR43269:SF2">
    <property type="entry name" value="SODIUM_PROTON ANTIPORTER 1-RELATED"/>
    <property type="match status" value="1"/>
</dbReference>
<feature type="transmembrane region" description="Helical" evidence="1">
    <location>
        <begin position="315"/>
        <end position="336"/>
    </location>
</feature>
<comment type="caution">
    <text evidence="2">The sequence shown here is derived from an EMBL/GenBank/DDBJ whole genome shotgun (WGS) entry which is preliminary data.</text>
</comment>
<feature type="transmembrane region" description="Helical" evidence="1">
    <location>
        <begin position="49"/>
        <end position="75"/>
    </location>
</feature>
<organism evidence="2 3">
    <name type="scientific">Reyranella soli</name>
    <dbReference type="NCBI Taxonomy" id="1230389"/>
    <lineage>
        <taxon>Bacteria</taxon>
        <taxon>Pseudomonadati</taxon>
        <taxon>Pseudomonadota</taxon>
        <taxon>Alphaproteobacteria</taxon>
        <taxon>Hyphomicrobiales</taxon>
        <taxon>Reyranellaceae</taxon>
        <taxon>Reyranella</taxon>
    </lineage>
</organism>
<dbReference type="GO" id="GO:0006814">
    <property type="term" value="P:sodium ion transport"/>
    <property type="evidence" value="ECO:0007669"/>
    <property type="project" value="InterPro"/>
</dbReference>
<feature type="transmembrane region" description="Helical" evidence="1">
    <location>
        <begin position="247"/>
        <end position="265"/>
    </location>
</feature>
<accession>A0A512N8T2</accession>
<evidence type="ECO:0000256" key="1">
    <source>
        <dbReference type="SAM" id="Phobius"/>
    </source>
</evidence>
<proteinExistence type="predicted"/>
<name>A0A512N8T2_9HYPH</name>
<keyword evidence="1" id="KW-1133">Transmembrane helix</keyword>
<dbReference type="Proteomes" id="UP000321058">
    <property type="component" value="Unassembled WGS sequence"/>
</dbReference>
<evidence type="ECO:0000313" key="3">
    <source>
        <dbReference type="Proteomes" id="UP000321058"/>
    </source>
</evidence>
<sequence>MAFLGHEWPAFTNLLLLLVGFAVLANQFERSAIPDAMPRLLPDNWTGGLVLLAMVFVLSIFLDNIAAAIIGGVVAKHVYRGRVSTGYLAGIVAASNAGGAGSVIGDTTTTMMWIHGVSPLAVLDAFVASGVAFAVFGPLVSQQQHRHCPISKDISASAPNINWSRGIIVLILLAAIFSVNLAGNAFFPGVLDAVPLLGAGLWIAILLTALWRQPDWSVVPGSVKGAIFLVSLVATASMMPVERLPAASWQTALGLGFLSAVFDNIPLTALALRQGGYDWGIVAFAVGFGGSMVWFGSSAGVALSNLYPEARSVAAWLRLGWSIALAYVGGFFALLLSRGWHPT</sequence>
<dbReference type="GO" id="GO:0015297">
    <property type="term" value="F:antiporter activity"/>
    <property type="evidence" value="ECO:0007669"/>
    <property type="project" value="InterPro"/>
</dbReference>
<dbReference type="AlphaFoldDB" id="A0A512N8T2"/>
<keyword evidence="1" id="KW-0812">Transmembrane</keyword>
<keyword evidence="1" id="KW-0472">Membrane</keyword>
<feature type="transmembrane region" description="Helical" evidence="1">
    <location>
        <begin position="193"/>
        <end position="211"/>
    </location>
</feature>
<dbReference type="PANTHER" id="PTHR43269">
    <property type="entry name" value="SODIUM/PROTON ANTIPORTER 1-RELATED"/>
    <property type="match status" value="1"/>
</dbReference>
<feature type="transmembrane region" description="Helical" evidence="1">
    <location>
        <begin position="223"/>
        <end position="241"/>
    </location>
</feature>